<dbReference type="OrthoDB" id="10583947at2759"/>
<dbReference type="Proteomes" id="UP000636709">
    <property type="component" value="Unassembled WGS sequence"/>
</dbReference>
<sequence>MKVNGRGDLVYMITILFTVLFGCLTSIPKCTGRSYPDGLVTTSISNAAAVNSSMIVDERKLEIIFCAIPAPVYFGACYCCLSVNPKKCWEKKEDCQANCPSCNPHCPHT</sequence>
<comment type="caution">
    <text evidence="2">The sequence shown here is derived from an EMBL/GenBank/DDBJ whole genome shotgun (WGS) entry which is preliminary data.</text>
</comment>
<protein>
    <submittedName>
        <fullName evidence="2">Uncharacterized protein</fullName>
    </submittedName>
</protein>
<evidence type="ECO:0000313" key="3">
    <source>
        <dbReference type="Proteomes" id="UP000636709"/>
    </source>
</evidence>
<evidence type="ECO:0000256" key="1">
    <source>
        <dbReference type="SAM" id="Phobius"/>
    </source>
</evidence>
<dbReference type="PROSITE" id="PS51257">
    <property type="entry name" value="PROKAR_LIPOPROTEIN"/>
    <property type="match status" value="1"/>
</dbReference>
<dbReference type="EMBL" id="JACEFO010002273">
    <property type="protein sequence ID" value="KAF8668682.1"/>
    <property type="molecule type" value="Genomic_DNA"/>
</dbReference>
<keyword evidence="3" id="KW-1185">Reference proteome</keyword>
<keyword evidence="1" id="KW-1133">Transmembrane helix</keyword>
<feature type="transmembrane region" description="Helical" evidence="1">
    <location>
        <begin position="9"/>
        <end position="27"/>
    </location>
</feature>
<dbReference type="AlphaFoldDB" id="A0A835AS25"/>
<reference evidence="2" key="1">
    <citation type="submission" date="2020-07" db="EMBL/GenBank/DDBJ databases">
        <title>Genome sequence and genetic diversity analysis of an under-domesticated orphan crop, white fonio (Digitaria exilis).</title>
        <authorList>
            <person name="Bennetzen J.L."/>
            <person name="Chen S."/>
            <person name="Ma X."/>
            <person name="Wang X."/>
            <person name="Yssel A.E.J."/>
            <person name="Chaluvadi S.R."/>
            <person name="Johnson M."/>
            <person name="Gangashetty P."/>
            <person name="Hamidou F."/>
            <person name="Sanogo M.D."/>
            <person name="Zwaenepoel A."/>
            <person name="Wallace J."/>
            <person name="Van De Peer Y."/>
            <person name="Van Deynze A."/>
        </authorList>
    </citation>
    <scope>NUCLEOTIDE SEQUENCE</scope>
    <source>
        <tissue evidence="2">Leaves</tissue>
    </source>
</reference>
<keyword evidence="1" id="KW-0812">Transmembrane</keyword>
<name>A0A835AS25_9POAL</name>
<gene>
    <name evidence="2" type="ORF">HU200_051863</name>
</gene>
<keyword evidence="1" id="KW-0472">Membrane</keyword>
<proteinExistence type="predicted"/>
<evidence type="ECO:0000313" key="2">
    <source>
        <dbReference type="EMBL" id="KAF8668682.1"/>
    </source>
</evidence>
<accession>A0A835AS25</accession>
<organism evidence="2 3">
    <name type="scientific">Digitaria exilis</name>
    <dbReference type="NCBI Taxonomy" id="1010633"/>
    <lineage>
        <taxon>Eukaryota</taxon>
        <taxon>Viridiplantae</taxon>
        <taxon>Streptophyta</taxon>
        <taxon>Embryophyta</taxon>
        <taxon>Tracheophyta</taxon>
        <taxon>Spermatophyta</taxon>
        <taxon>Magnoliopsida</taxon>
        <taxon>Liliopsida</taxon>
        <taxon>Poales</taxon>
        <taxon>Poaceae</taxon>
        <taxon>PACMAD clade</taxon>
        <taxon>Panicoideae</taxon>
        <taxon>Panicodae</taxon>
        <taxon>Paniceae</taxon>
        <taxon>Anthephorinae</taxon>
        <taxon>Digitaria</taxon>
    </lineage>
</organism>